<dbReference type="PANTHER" id="PTHR14084">
    <property type="entry name" value="KYNURENINASE"/>
    <property type="match status" value="1"/>
</dbReference>
<feature type="binding site" evidence="4">
    <location>
        <begin position="131"/>
        <end position="134"/>
    </location>
    <ligand>
        <name>pyridoxal 5'-phosphate</name>
        <dbReference type="ChEBI" id="CHEBI:597326"/>
    </ligand>
</feature>
<comment type="caution">
    <text evidence="4">Lacks conserved residue(s) required for the propagation of feature annotation.</text>
</comment>
<dbReference type="EC" id="3.7.1.3" evidence="4 5"/>
<feature type="binding site" evidence="4">
    <location>
        <position position="212"/>
    </location>
    <ligand>
        <name>pyridoxal 5'-phosphate</name>
        <dbReference type="ChEBI" id="CHEBI:597326"/>
    </ligand>
</feature>
<sequence length="427" mass="47865">MTTKFETGLTYARELDQQDDLKQMREHFYIQPGEIYMDGNSLGLSSKEAEAALLRMMEVWKKEGIKIWNVEDGKYYHYSNKLAALTAPLIHADAGEIAIAGSTTANIHQCISTFYQPTTEKYKILVDDLNFPTDRYAVDSQVRLKGLDPSEAVKVVASEDGKTLSAEKIIAAMTPDVALILLPAVLYRSAQILDMKKITTAARKRGIYIGWDLCHAIGAIEMNFTELQADFAVWCTYKYLGGGPGSIAGLYINKKHFAKMPGMTGWFGNKDETQFQLKHTFEPAPDASGWQVGTPSLFSMAPLEGALQIFAQVGMPAIRKKSLQITAYLMYLIDEKLQAYGYGVGNPRENEARGGHVCLEHDEAYRISLALKDKGVIPDFREPNVIRLAPIAFYTSYEEVYRVVEILEEIFVEKTFLEYSDKRGLVV</sequence>
<dbReference type="SUPFAM" id="SSF53383">
    <property type="entry name" value="PLP-dependent transferases"/>
    <property type="match status" value="1"/>
</dbReference>
<dbReference type="EMBL" id="UGPG01000001">
    <property type="protein sequence ID" value="STY45213.1"/>
    <property type="molecule type" value="Genomic_DNA"/>
</dbReference>
<evidence type="ECO:0000256" key="3">
    <source>
        <dbReference type="ARBA" id="ARBA00022898"/>
    </source>
</evidence>
<comment type="subunit">
    <text evidence="4 6">Homodimer.</text>
</comment>
<comment type="similarity">
    <text evidence="4 6">Belongs to the kynureninase family.</text>
</comment>
<evidence type="ECO:0000313" key="7">
    <source>
        <dbReference type="EMBL" id="STY45213.1"/>
    </source>
</evidence>
<evidence type="ECO:0000256" key="5">
    <source>
        <dbReference type="NCBIfam" id="TIGR01814"/>
    </source>
</evidence>
<dbReference type="Gene3D" id="3.40.640.10">
    <property type="entry name" value="Type I PLP-dependent aspartate aminotransferase-like (Major domain)"/>
    <property type="match status" value="1"/>
</dbReference>
<feature type="modified residue" description="N6-(pyridoxal phosphate)lysine" evidence="4">
    <location>
        <position position="238"/>
    </location>
</feature>
<evidence type="ECO:0000256" key="6">
    <source>
        <dbReference type="PIRNR" id="PIRNR038800"/>
    </source>
</evidence>
<dbReference type="UniPathway" id="UPA00334">
    <property type="reaction ID" value="UER00455"/>
</dbReference>
<dbReference type="GO" id="GO:0009435">
    <property type="term" value="P:NAD+ biosynthetic process"/>
    <property type="evidence" value="ECO:0007669"/>
    <property type="project" value="UniProtKB-UniRule"/>
</dbReference>
<dbReference type="RefSeq" id="WP_003757731.1">
    <property type="nucleotide sequence ID" value="NZ_CABKNG010000002.1"/>
</dbReference>
<dbReference type="GO" id="GO:0043420">
    <property type="term" value="P:anthranilate metabolic process"/>
    <property type="evidence" value="ECO:0007669"/>
    <property type="project" value="TreeGrafter"/>
</dbReference>
<name>A0A378MI65_LISGR</name>
<reference evidence="7 8" key="1">
    <citation type="submission" date="2018-06" db="EMBL/GenBank/DDBJ databases">
        <authorList>
            <consortium name="Pathogen Informatics"/>
            <person name="Doyle S."/>
        </authorList>
    </citation>
    <scope>NUCLEOTIDE SEQUENCE [LARGE SCALE GENOMIC DNA]</scope>
    <source>
        <strain evidence="8">NCTC 10815</strain>
    </source>
</reference>
<feature type="binding site" evidence="4">
    <location>
        <position position="266"/>
    </location>
    <ligand>
        <name>pyridoxal 5'-phosphate</name>
        <dbReference type="ChEBI" id="CHEBI:597326"/>
    </ligand>
</feature>
<dbReference type="Proteomes" id="UP000254879">
    <property type="component" value="Unassembled WGS sequence"/>
</dbReference>
<evidence type="ECO:0000256" key="1">
    <source>
        <dbReference type="ARBA" id="ARBA00022642"/>
    </source>
</evidence>
<dbReference type="PIRSF" id="PIRSF038800">
    <property type="entry name" value="KYNU"/>
    <property type="match status" value="1"/>
</dbReference>
<feature type="binding site" evidence="4">
    <location>
        <position position="215"/>
    </location>
    <ligand>
        <name>pyridoxal 5'-phosphate</name>
        <dbReference type="ChEBI" id="CHEBI:597326"/>
    </ligand>
</feature>
<comment type="catalytic activity">
    <reaction evidence="4 6">
        <text>L-kynurenine + H2O = anthranilate + L-alanine + H(+)</text>
        <dbReference type="Rhea" id="RHEA:16813"/>
        <dbReference type="ChEBI" id="CHEBI:15377"/>
        <dbReference type="ChEBI" id="CHEBI:15378"/>
        <dbReference type="ChEBI" id="CHEBI:16567"/>
        <dbReference type="ChEBI" id="CHEBI:57959"/>
        <dbReference type="ChEBI" id="CHEBI:57972"/>
        <dbReference type="EC" id="3.7.1.3"/>
    </reaction>
</comment>
<keyword evidence="1 4" id="KW-0662">Pyridine nucleotide biosynthesis</keyword>
<feature type="binding site" evidence="4">
    <location>
        <position position="104"/>
    </location>
    <ligand>
        <name>pyridoxal 5'-phosphate</name>
        <dbReference type="ChEBI" id="CHEBI:597326"/>
    </ligand>
</feature>
<dbReference type="GO" id="GO:0005737">
    <property type="term" value="C:cytoplasm"/>
    <property type="evidence" value="ECO:0007669"/>
    <property type="project" value="UniProtKB-UniRule"/>
</dbReference>
<dbReference type="InterPro" id="IPR015421">
    <property type="entry name" value="PyrdxlP-dep_Trfase_major"/>
</dbReference>
<dbReference type="GO" id="GO:0030170">
    <property type="term" value="F:pyridoxal phosphate binding"/>
    <property type="evidence" value="ECO:0007669"/>
    <property type="project" value="UniProtKB-UniRule"/>
</dbReference>
<feature type="binding site" evidence="4">
    <location>
        <position position="103"/>
    </location>
    <ligand>
        <name>pyridoxal 5'-phosphate</name>
        <dbReference type="ChEBI" id="CHEBI:597326"/>
    </ligand>
</feature>
<dbReference type="PANTHER" id="PTHR14084:SF0">
    <property type="entry name" value="KYNURENINASE"/>
    <property type="match status" value="1"/>
</dbReference>
<accession>A0A378MI65</accession>
<comment type="function">
    <text evidence="4 6">Catalyzes the cleavage of L-kynurenine (L-Kyn) and L-3-hydroxykynurenine (L-3OHKyn) into anthranilic acid (AA) and 3-hydroxyanthranilic acid (3-OHAA), respectively.</text>
</comment>
<keyword evidence="3 4" id="KW-0663">Pyridoxal phosphate</keyword>
<dbReference type="UniPathway" id="UPA00253">
    <property type="reaction ID" value="UER00329"/>
</dbReference>
<evidence type="ECO:0000256" key="2">
    <source>
        <dbReference type="ARBA" id="ARBA00022801"/>
    </source>
</evidence>
<feature type="binding site" evidence="4">
    <location>
        <position position="294"/>
    </location>
    <ligand>
        <name>pyridoxal 5'-phosphate</name>
        <dbReference type="ChEBI" id="CHEBI:597326"/>
    </ligand>
</feature>
<dbReference type="InterPro" id="IPR015422">
    <property type="entry name" value="PyrdxlP-dep_Trfase_small"/>
</dbReference>
<comment type="catalytic activity">
    <reaction evidence="6">
        <text>3-hydroxy-L-kynurenine + H2O = 3-hydroxyanthranilate + L-alanine + H(+)</text>
        <dbReference type="Rhea" id="RHEA:25143"/>
        <dbReference type="ChEBI" id="CHEBI:15377"/>
        <dbReference type="ChEBI" id="CHEBI:15378"/>
        <dbReference type="ChEBI" id="CHEBI:36559"/>
        <dbReference type="ChEBI" id="CHEBI:57972"/>
        <dbReference type="ChEBI" id="CHEBI:58125"/>
        <dbReference type="EC" id="3.7.1.3"/>
    </reaction>
</comment>
<evidence type="ECO:0000256" key="4">
    <source>
        <dbReference type="HAMAP-Rule" id="MF_01970"/>
    </source>
</evidence>
<dbReference type="Pfam" id="PF22580">
    <property type="entry name" value="KYNU_C"/>
    <property type="match status" value="1"/>
</dbReference>
<dbReference type="GO" id="GO:0097053">
    <property type="term" value="P:L-kynurenine catabolic process"/>
    <property type="evidence" value="ECO:0007669"/>
    <property type="project" value="UniProtKB-UniRule"/>
</dbReference>
<feature type="binding site" evidence="4">
    <location>
        <position position="237"/>
    </location>
    <ligand>
        <name>pyridoxal 5'-phosphate</name>
        <dbReference type="ChEBI" id="CHEBI:597326"/>
    </ligand>
</feature>
<comment type="pathway">
    <text evidence="4 6">Amino-acid degradation; L-kynurenine degradation; L-alanine and anthranilate from L-kynurenine: step 1/1.</text>
</comment>
<organism evidence="7 8">
    <name type="scientific">Listeria grayi</name>
    <name type="common">Listeria murrayi</name>
    <dbReference type="NCBI Taxonomy" id="1641"/>
    <lineage>
        <taxon>Bacteria</taxon>
        <taxon>Bacillati</taxon>
        <taxon>Bacillota</taxon>
        <taxon>Bacilli</taxon>
        <taxon>Bacillales</taxon>
        <taxon>Listeriaceae</taxon>
        <taxon>Listeria</taxon>
    </lineage>
</organism>
<dbReference type="AlphaFoldDB" id="A0A378MI65"/>
<dbReference type="HAMAP" id="MF_01970">
    <property type="entry name" value="Kynureninase"/>
    <property type="match status" value="1"/>
</dbReference>
<dbReference type="NCBIfam" id="TIGR01814">
    <property type="entry name" value="kynureninase"/>
    <property type="match status" value="1"/>
</dbReference>
<protein>
    <recommendedName>
        <fullName evidence="4 5">Kynureninase</fullName>
        <ecNumber evidence="4 5">3.7.1.3</ecNumber>
    </recommendedName>
    <alternativeName>
        <fullName evidence="4">L-kynurenine hydrolase</fullName>
    </alternativeName>
</protein>
<proteinExistence type="inferred from homology"/>
<dbReference type="GO" id="GO:0030429">
    <property type="term" value="F:kynureninase activity"/>
    <property type="evidence" value="ECO:0007669"/>
    <property type="project" value="UniProtKB-UniRule"/>
</dbReference>
<evidence type="ECO:0000313" key="8">
    <source>
        <dbReference type="Proteomes" id="UP000254879"/>
    </source>
</evidence>
<dbReference type="GO" id="GO:0019441">
    <property type="term" value="P:L-tryptophan catabolic process to kynurenine"/>
    <property type="evidence" value="ECO:0007669"/>
    <property type="project" value="TreeGrafter"/>
</dbReference>
<dbReference type="InterPro" id="IPR015424">
    <property type="entry name" value="PyrdxlP-dep_Trfase"/>
</dbReference>
<comment type="pathway">
    <text evidence="4 6">Cofactor biosynthesis; NAD(+) biosynthesis; quinolinate from L-kynurenine: step 2/3.</text>
</comment>
<dbReference type="InterPro" id="IPR010111">
    <property type="entry name" value="Kynureninase"/>
</dbReference>
<gene>
    <name evidence="4 7" type="primary">kynU</name>
    <name evidence="7" type="ORF">NCTC10815_02588</name>
</gene>
<comment type="cofactor">
    <cofactor evidence="4 6">
        <name>pyridoxal 5'-phosphate</name>
        <dbReference type="ChEBI" id="CHEBI:597326"/>
    </cofactor>
</comment>
<dbReference type="Gene3D" id="3.90.1150.10">
    <property type="entry name" value="Aspartate Aminotransferase, domain 1"/>
    <property type="match status" value="1"/>
</dbReference>
<dbReference type="GO" id="GO:0019805">
    <property type="term" value="P:quinolinate biosynthetic process"/>
    <property type="evidence" value="ECO:0007669"/>
    <property type="project" value="UniProtKB-UniRule"/>
</dbReference>
<keyword evidence="2 4" id="KW-0378">Hydrolase</keyword>